<dbReference type="PANTHER" id="PTHR43840:SF15">
    <property type="entry name" value="MITOCHONDRIAL METAL TRANSPORTER 1-RELATED"/>
    <property type="match status" value="1"/>
</dbReference>
<comment type="caution">
    <text evidence="9">The sequence shown here is derived from an EMBL/GenBank/DDBJ whole genome shotgun (WGS) entry which is preliminary data.</text>
</comment>
<dbReference type="SUPFAM" id="SSF160240">
    <property type="entry name" value="Cation efflux protein cytoplasmic domain-like"/>
    <property type="match status" value="1"/>
</dbReference>
<feature type="transmembrane region" description="Helical" evidence="6">
    <location>
        <begin position="182"/>
        <end position="200"/>
    </location>
</feature>
<dbReference type="InterPro" id="IPR002524">
    <property type="entry name" value="Cation_efflux"/>
</dbReference>
<evidence type="ECO:0000256" key="2">
    <source>
        <dbReference type="ARBA" id="ARBA00022448"/>
    </source>
</evidence>
<evidence type="ECO:0000256" key="4">
    <source>
        <dbReference type="ARBA" id="ARBA00022989"/>
    </source>
</evidence>
<feature type="transmembrane region" description="Helical" evidence="6">
    <location>
        <begin position="86"/>
        <end position="107"/>
    </location>
</feature>
<dbReference type="GO" id="GO:0016020">
    <property type="term" value="C:membrane"/>
    <property type="evidence" value="ECO:0007669"/>
    <property type="project" value="UniProtKB-SubCell"/>
</dbReference>
<dbReference type="GO" id="GO:0008324">
    <property type="term" value="F:monoatomic cation transmembrane transporter activity"/>
    <property type="evidence" value="ECO:0007669"/>
    <property type="project" value="InterPro"/>
</dbReference>
<feature type="transmembrane region" description="Helical" evidence="6">
    <location>
        <begin position="157"/>
        <end position="176"/>
    </location>
</feature>
<keyword evidence="3 6" id="KW-0812">Transmembrane</keyword>
<dbReference type="EMBL" id="DSTX01000011">
    <property type="protein sequence ID" value="HFK20846.1"/>
    <property type="molecule type" value="Genomic_DNA"/>
</dbReference>
<keyword evidence="2" id="KW-0813">Transport</keyword>
<accession>A0A7C3F4U1</accession>
<proteinExistence type="predicted"/>
<dbReference type="Pfam" id="PF01545">
    <property type="entry name" value="Cation_efflux"/>
    <property type="match status" value="1"/>
</dbReference>
<dbReference type="PANTHER" id="PTHR43840">
    <property type="entry name" value="MITOCHONDRIAL METAL TRANSPORTER 1-RELATED"/>
    <property type="match status" value="1"/>
</dbReference>
<keyword evidence="4 6" id="KW-1133">Transmembrane helix</keyword>
<dbReference type="AlphaFoldDB" id="A0A7C3F4U1"/>
<sequence length="298" mass="32147">MEERVGMQKREERLLLASILILLSIGAAEVALGYFVRSIGLIADGIHSWADTAVSVLVFTGIWLAKRSPDKTFRHGYGRAETLFGLIAAFVMVMLGILIIYESILAYLSPVEILNPLLGGGTAFLAGTISLIVALMKWRLAKKTGSEALSVDAYNSIKDGAASFVVVAGIALSSIGFLFFDAVAGLIIGVMIIIVGWVSIKESSIVLMDGCVCADRVRGIFDLAQKISGVKKIHSVKFRKVGRGIFAEATVQLEGGISVSEAHRIVTSLKKMIMQQDSEITRVTVEIEPHQDSHLKAQ</sequence>
<evidence type="ECO:0000313" key="9">
    <source>
        <dbReference type="EMBL" id="HFK20846.1"/>
    </source>
</evidence>
<feature type="domain" description="Cation efflux protein cytoplasmic" evidence="8">
    <location>
        <begin position="217"/>
        <end position="290"/>
    </location>
</feature>
<dbReference type="Pfam" id="PF16916">
    <property type="entry name" value="ZT_dimer"/>
    <property type="match status" value="1"/>
</dbReference>
<gene>
    <name evidence="9" type="ORF">ENS19_06120</name>
</gene>
<evidence type="ECO:0000259" key="7">
    <source>
        <dbReference type="Pfam" id="PF01545"/>
    </source>
</evidence>
<feature type="transmembrane region" description="Helical" evidence="6">
    <location>
        <begin position="14"/>
        <end position="36"/>
    </location>
</feature>
<dbReference type="Gene3D" id="3.30.70.1350">
    <property type="entry name" value="Cation efflux protein, cytoplasmic domain"/>
    <property type="match status" value="1"/>
</dbReference>
<feature type="transmembrane region" description="Helical" evidence="6">
    <location>
        <begin position="48"/>
        <end position="65"/>
    </location>
</feature>
<feature type="domain" description="Cation efflux protein transmembrane" evidence="7">
    <location>
        <begin position="15"/>
        <end position="208"/>
    </location>
</feature>
<dbReference type="InterPro" id="IPR058533">
    <property type="entry name" value="Cation_efflux_TM"/>
</dbReference>
<name>A0A7C3F4U1_9CREN</name>
<dbReference type="InterPro" id="IPR036837">
    <property type="entry name" value="Cation_efflux_CTD_sf"/>
</dbReference>
<evidence type="ECO:0000259" key="8">
    <source>
        <dbReference type="Pfam" id="PF16916"/>
    </source>
</evidence>
<comment type="subcellular location">
    <subcellularLocation>
        <location evidence="1">Membrane</location>
        <topology evidence="1">Multi-pass membrane protein</topology>
    </subcellularLocation>
</comment>
<dbReference type="SUPFAM" id="SSF161111">
    <property type="entry name" value="Cation efflux protein transmembrane domain-like"/>
    <property type="match status" value="1"/>
</dbReference>
<evidence type="ECO:0000256" key="1">
    <source>
        <dbReference type="ARBA" id="ARBA00004141"/>
    </source>
</evidence>
<evidence type="ECO:0000256" key="6">
    <source>
        <dbReference type="SAM" id="Phobius"/>
    </source>
</evidence>
<feature type="transmembrane region" description="Helical" evidence="6">
    <location>
        <begin position="113"/>
        <end position="136"/>
    </location>
</feature>
<keyword evidence="5 6" id="KW-0472">Membrane</keyword>
<reference evidence="9" key="1">
    <citation type="journal article" date="2020" name="mSystems">
        <title>Genome- and Community-Level Interaction Insights into Carbon Utilization and Element Cycling Functions of Hydrothermarchaeota in Hydrothermal Sediment.</title>
        <authorList>
            <person name="Zhou Z."/>
            <person name="Liu Y."/>
            <person name="Xu W."/>
            <person name="Pan J."/>
            <person name="Luo Z.H."/>
            <person name="Li M."/>
        </authorList>
    </citation>
    <scope>NUCLEOTIDE SEQUENCE [LARGE SCALE GENOMIC DNA]</scope>
    <source>
        <strain evidence="9">SpSt-468</strain>
    </source>
</reference>
<protein>
    <submittedName>
        <fullName evidence="9">Cation transporter</fullName>
    </submittedName>
</protein>
<dbReference type="InterPro" id="IPR050291">
    <property type="entry name" value="CDF_Transporter"/>
</dbReference>
<evidence type="ECO:0000256" key="5">
    <source>
        <dbReference type="ARBA" id="ARBA00023136"/>
    </source>
</evidence>
<dbReference type="Gene3D" id="1.20.1510.10">
    <property type="entry name" value="Cation efflux protein transmembrane domain"/>
    <property type="match status" value="1"/>
</dbReference>
<organism evidence="9">
    <name type="scientific">Candidatus Methanomethylicus mesodigestus</name>
    <dbReference type="NCBI Taxonomy" id="1867258"/>
    <lineage>
        <taxon>Archaea</taxon>
        <taxon>Thermoproteota</taxon>
        <taxon>Methanosuratincolia</taxon>
        <taxon>Candidatus Methanomethylicales</taxon>
        <taxon>Candidatus Methanomethylicaceae</taxon>
        <taxon>Candidatus Methanomethylicus</taxon>
    </lineage>
</organism>
<evidence type="ECO:0000256" key="3">
    <source>
        <dbReference type="ARBA" id="ARBA00022692"/>
    </source>
</evidence>
<dbReference type="InterPro" id="IPR027469">
    <property type="entry name" value="Cation_efflux_TMD_sf"/>
</dbReference>
<dbReference type="InterPro" id="IPR027470">
    <property type="entry name" value="Cation_efflux_CTD"/>
</dbReference>
<dbReference type="NCBIfam" id="TIGR01297">
    <property type="entry name" value="CDF"/>
    <property type="match status" value="1"/>
</dbReference>